<keyword evidence="13" id="KW-1185">Reference proteome</keyword>
<dbReference type="InterPro" id="IPR036640">
    <property type="entry name" value="ABC1_TM_sf"/>
</dbReference>
<feature type="transmembrane region" description="Helical" evidence="9">
    <location>
        <begin position="54"/>
        <end position="78"/>
    </location>
</feature>
<organism evidence="12 13">
    <name type="scientific">Streptomyces benahoarensis</name>
    <dbReference type="NCBI Taxonomy" id="2595054"/>
    <lineage>
        <taxon>Bacteria</taxon>
        <taxon>Bacillati</taxon>
        <taxon>Actinomycetota</taxon>
        <taxon>Actinomycetes</taxon>
        <taxon>Kitasatosporales</taxon>
        <taxon>Streptomycetaceae</taxon>
        <taxon>Streptomyces</taxon>
    </lineage>
</organism>
<feature type="transmembrane region" description="Helical" evidence="9">
    <location>
        <begin position="157"/>
        <end position="176"/>
    </location>
</feature>
<comment type="subcellular location">
    <subcellularLocation>
        <location evidence="1">Cell membrane</location>
        <topology evidence="1">Multi-pass membrane protein</topology>
    </subcellularLocation>
</comment>
<dbReference type="Gene3D" id="3.40.50.300">
    <property type="entry name" value="P-loop containing nucleotide triphosphate hydrolases"/>
    <property type="match status" value="1"/>
</dbReference>
<sequence length="577" mass="62400">MLVRLARAHLRPHRRAISLIVLLQLIQTLATISLPTLNADIIDNGVVRGDTGYILRVGGFMIAIALVQVVCATGAVYVGARTAMRLGRDIRAAVFDRVQTFSAREVAAFGAPSLITRTTNDVQQVQMLVLMTFTMMVSAPIMCVGGVIMALNQDVPLSGLLLVIVTILGIFVSLIVRRLRPLFRSVQERIDTVNRVLREQITGIRVIRAFVRDRHEQQRFAAANTDLYDVSLRSGKLMSTMFPLVMMIVNLSSVAVVWFGGLRIDSGAMQIGALTAFLSYLMYILMSIMMATFMTMMLPRAEVCAERIQEVLDTDSSVVPPERSVTTLSRPGELELRGVEFRFPGAEEPVLKDISLRARPGETTAVIGSTGSGKSTLIGLVPRLFDATGGTVLVGGEDVRTLDEATLARTIGLVPQRPYLFSGTVASNLRHGDPDATDEDLWRALETAQAKEFVAAMEGGLQAPVAQGGSNVSGGQRQRLAIARALVGKPDLYLFDDSFSALDYATDAALRAALARETGGASVVIVAQRVATIRGADRIVVLDEGRVVGTGTHTELMADNATYREIVLSQLTEQEAA</sequence>
<dbReference type="SUPFAM" id="SSF90123">
    <property type="entry name" value="ABC transporter transmembrane region"/>
    <property type="match status" value="1"/>
</dbReference>
<evidence type="ECO:0000313" key="12">
    <source>
        <dbReference type="EMBL" id="TSB39506.1"/>
    </source>
</evidence>
<feature type="transmembrane region" description="Helical" evidence="9">
    <location>
        <begin position="241"/>
        <end position="259"/>
    </location>
</feature>
<name>A0A553ZDI0_9ACTN</name>
<keyword evidence="6 12" id="KW-0067">ATP-binding</keyword>
<evidence type="ECO:0000256" key="2">
    <source>
        <dbReference type="ARBA" id="ARBA00022448"/>
    </source>
</evidence>
<dbReference type="Pfam" id="PF00664">
    <property type="entry name" value="ABC_membrane"/>
    <property type="match status" value="1"/>
</dbReference>
<dbReference type="AlphaFoldDB" id="A0A553ZDI0"/>
<dbReference type="SUPFAM" id="SSF52540">
    <property type="entry name" value="P-loop containing nucleoside triphosphate hydrolases"/>
    <property type="match status" value="1"/>
</dbReference>
<dbReference type="GO" id="GO:0015421">
    <property type="term" value="F:ABC-type oligopeptide transporter activity"/>
    <property type="evidence" value="ECO:0007669"/>
    <property type="project" value="TreeGrafter"/>
</dbReference>
<keyword evidence="7 9" id="KW-1133">Transmembrane helix</keyword>
<reference evidence="12 13" key="1">
    <citation type="submission" date="2019-07" db="EMBL/GenBank/DDBJ databases">
        <title>Draft genome for Streptomyces benahoarensis MZ03-48.</title>
        <authorList>
            <person name="Gonzalez-Pimentel J.L."/>
        </authorList>
    </citation>
    <scope>NUCLEOTIDE SEQUENCE [LARGE SCALE GENOMIC DNA]</scope>
    <source>
        <strain evidence="12 13">MZ03-48</strain>
    </source>
</reference>
<keyword evidence="8 9" id="KW-0472">Membrane</keyword>
<dbReference type="Gene3D" id="1.20.1560.10">
    <property type="entry name" value="ABC transporter type 1, transmembrane domain"/>
    <property type="match status" value="1"/>
</dbReference>
<dbReference type="EMBL" id="VKLS01000174">
    <property type="protein sequence ID" value="TSB39506.1"/>
    <property type="molecule type" value="Genomic_DNA"/>
</dbReference>
<feature type="transmembrane region" description="Helical" evidence="9">
    <location>
        <begin position="271"/>
        <end position="293"/>
    </location>
</feature>
<accession>A0A553ZDI0</accession>
<evidence type="ECO:0000256" key="3">
    <source>
        <dbReference type="ARBA" id="ARBA00022475"/>
    </source>
</evidence>
<evidence type="ECO:0000256" key="4">
    <source>
        <dbReference type="ARBA" id="ARBA00022692"/>
    </source>
</evidence>
<evidence type="ECO:0000256" key="9">
    <source>
        <dbReference type="SAM" id="Phobius"/>
    </source>
</evidence>
<proteinExistence type="predicted"/>
<dbReference type="Pfam" id="PF00005">
    <property type="entry name" value="ABC_tran"/>
    <property type="match status" value="1"/>
</dbReference>
<keyword evidence="3" id="KW-1003">Cell membrane</keyword>
<dbReference type="SMART" id="SM00382">
    <property type="entry name" value="AAA"/>
    <property type="match status" value="1"/>
</dbReference>
<dbReference type="InterPro" id="IPR003439">
    <property type="entry name" value="ABC_transporter-like_ATP-bd"/>
</dbReference>
<comment type="caution">
    <text evidence="12">The sequence shown here is derived from an EMBL/GenBank/DDBJ whole genome shotgun (WGS) entry which is preliminary data.</text>
</comment>
<keyword evidence="2" id="KW-0813">Transport</keyword>
<evidence type="ECO:0000256" key="8">
    <source>
        <dbReference type="ARBA" id="ARBA00023136"/>
    </source>
</evidence>
<gene>
    <name evidence="12" type="ORF">FNZ23_15560</name>
</gene>
<dbReference type="InterPro" id="IPR039421">
    <property type="entry name" value="Type_1_exporter"/>
</dbReference>
<feature type="transmembrane region" description="Helical" evidence="9">
    <location>
        <begin position="127"/>
        <end position="151"/>
    </location>
</feature>
<dbReference type="GO" id="GO:0005886">
    <property type="term" value="C:plasma membrane"/>
    <property type="evidence" value="ECO:0007669"/>
    <property type="project" value="UniProtKB-SubCell"/>
</dbReference>
<dbReference type="InterPro" id="IPR017871">
    <property type="entry name" value="ABC_transporter-like_CS"/>
</dbReference>
<dbReference type="RefSeq" id="WP_143942715.1">
    <property type="nucleotide sequence ID" value="NZ_VKLS01000174.1"/>
</dbReference>
<evidence type="ECO:0000313" key="13">
    <source>
        <dbReference type="Proteomes" id="UP000320888"/>
    </source>
</evidence>
<protein>
    <submittedName>
        <fullName evidence="12">ABC transporter ATP-binding protein</fullName>
    </submittedName>
</protein>
<dbReference type="FunFam" id="3.40.50.300:FF:000854">
    <property type="entry name" value="Multidrug ABC transporter ATP-binding protein"/>
    <property type="match status" value="1"/>
</dbReference>
<dbReference type="PROSITE" id="PS50893">
    <property type="entry name" value="ABC_TRANSPORTER_2"/>
    <property type="match status" value="1"/>
</dbReference>
<evidence type="ECO:0000256" key="1">
    <source>
        <dbReference type="ARBA" id="ARBA00004651"/>
    </source>
</evidence>
<dbReference type="PANTHER" id="PTHR43394">
    <property type="entry name" value="ATP-DEPENDENT PERMEASE MDL1, MITOCHONDRIAL"/>
    <property type="match status" value="1"/>
</dbReference>
<evidence type="ECO:0000256" key="6">
    <source>
        <dbReference type="ARBA" id="ARBA00022840"/>
    </source>
</evidence>
<keyword evidence="4 9" id="KW-0812">Transmembrane</keyword>
<feature type="domain" description="ABC transporter" evidence="10">
    <location>
        <begin position="334"/>
        <end position="569"/>
    </location>
</feature>
<feature type="domain" description="ABC transmembrane type-1" evidence="11">
    <location>
        <begin position="19"/>
        <end position="300"/>
    </location>
</feature>
<dbReference type="InterPro" id="IPR003593">
    <property type="entry name" value="AAA+_ATPase"/>
</dbReference>
<dbReference type="Proteomes" id="UP000320888">
    <property type="component" value="Unassembled WGS sequence"/>
</dbReference>
<dbReference type="FunFam" id="1.20.1560.10:FF:000040">
    <property type="entry name" value="Multidrug ABC transporter ATP-binding protein"/>
    <property type="match status" value="1"/>
</dbReference>
<evidence type="ECO:0000256" key="7">
    <source>
        <dbReference type="ARBA" id="ARBA00022989"/>
    </source>
</evidence>
<evidence type="ECO:0000259" key="10">
    <source>
        <dbReference type="PROSITE" id="PS50893"/>
    </source>
</evidence>
<evidence type="ECO:0000259" key="11">
    <source>
        <dbReference type="PROSITE" id="PS50929"/>
    </source>
</evidence>
<dbReference type="OrthoDB" id="9806127at2"/>
<dbReference type="CDD" id="cd18548">
    <property type="entry name" value="ABC_6TM_Tm287_like"/>
    <property type="match status" value="1"/>
</dbReference>
<dbReference type="InterPro" id="IPR027417">
    <property type="entry name" value="P-loop_NTPase"/>
</dbReference>
<dbReference type="PROSITE" id="PS00211">
    <property type="entry name" value="ABC_TRANSPORTER_1"/>
    <property type="match status" value="1"/>
</dbReference>
<dbReference type="GO" id="GO:0005524">
    <property type="term" value="F:ATP binding"/>
    <property type="evidence" value="ECO:0007669"/>
    <property type="project" value="UniProtKB-KW"/>
</dbReference>
<dbReference type="PROSITE" id="PS50929">
    <property type="entry name" value="ABC_TM1F"/>
    <property type="match status" value="1"/>
</dbReference>
<dbReference type="PANTHER" id="PTHR43394:SF1">
    <property type="entry name" value="ATP-BINDING CASSETTE SUB-FAMILY B MEMBER 10, MITOCHONDRIAL"/>
    <property type="match status" value="1"/>
</dbReference>
<keyword evidence="5" id="KW-0547">Nucleotide-binding</keyword>
<dbReference type="InterPro" id="IPR011527">
    <property type="entry name" value="ABC1_TM_dom"/>
</dbReference>
<dbReference type="GO" id="GO:0016887">
    <property type="term" value="F:ATP hydrolysis activity"/>
    <property type="evidence" value="ECO:0007669"/>
    <property type="project" value="InterPro"/>
</dbReference>
<evidence type="ECO:0000256" key="5">
    <source>
        <dbReference type="ARBA" id="ARBA00022741"/>
    </source>
</evidence>